<evidence type="ECO:0000256" key="3">
    <source>
        <dbReference type="ARBA" id="ARBA00022692"/>
    </source>
</evidence>
<dbReference type="PANTHER" id="PTHR30572">
    <property type="entry name" value="MEMBRANE COMPONENT OF TRANSPORTER-RELATED"/>
    <property type="match status" value="1"/>
</dbReference>
<comment type="similarity">
    <text evidence="6">Belongs to the ABC-4 integral membrane protein family.</text>
</comment>
<dbReference type="Pfam" id="PF02687">
    <property type="entry name" value="FtsX"/>
    <property type="match status" value="1"/>
</dbReference>
<dbReference type="InterPro" id="IPR050250">
    <property type="entry name" value="Macrolide_Exporter_MacB"/>
</dbReference>
<feature type="domain" description="ABC3 transporter permease C-terminal" evidence="8">
    <location>
        <begin position="290"/>
        <end position="402"/>
    </location>
</feature>
<dbReference type="EMBL" id="CP002547">
    <property type="protein sequence ID" value="ADY55938.1"/>
    <property type="molecule type" value="Genomic_DNA"/>
</dbReference>
<dbReference type="STRING" id="645991.Sgly_1640"/>
<evidence type="ECO:0000259" key="8">
    <source>
        <dbReference type="Pfam" id="PF02687"/>
    </source>
</evidence>
<evidence type="ECO:0000259" key="9">
    <source>
        <dbReference type="Pfam" id="PF12704"/>
    </source>
</evidence>
<keyword evidence="5 7" id="KW-0472">Membrane</keyword>
<comment type="subcellular location">
    <subcellularLocation>
        <location evidence="1">Cell membrane</location>
        <topology evidence="1">Multi-pass membrane protein</topology>
    </subcellularLocation>
</comment>
<dbReference type="Proteomes" id="UP000007488">
    <property type="component" value="Chromosome"/>
</dbReference>
<keyword evidence="3 7" id="KW-0812">Transmembrane</keyword>
<dbReference type="PANTHER" id="PTHR30572:SF4">
    <property type="entry name" value="ABC TRANSPORTER PERMEASE YTRF"/>
    <property type="match status" value="1"/>
</dbReference>
<reference evidence="11" key="2">
    <citation type="submission" date="2011-02" db="EMBL/GenBank/DDBJ databases">
        <title>The complete genome of Syntrophobotulus glycolicus DSM 8271.</title>
        <authorList>
            <person name="Lucas S."/>
            <person name="Copeland A."/>
            <person name="Lapidus A."/>
            <person name="Bruce D."/>
            <person name="Goodwin L."/>
            <person name="Pitluck S."/>
            <person name="Kyrpides N."/>
            <person name="Mavromatis K."/>
            <person name="Pagani I."/>
            <person name="Ivanova N."/>
            <person name="Mikhailova N."/>
            <person name="Chertkov O."/>
            <person name="Held B."/>
            <person name="Detter J.C."/>
            <person name="Tapia R."/>
            <person name="Han C."/>
            <person name="Land M."/>
            <person name="Hauser L."/>
            <person name="Markowitz V."/>
            <person name="Cheng J.-F."/>
            <person name="Hugenholtz P."/>
            <person name="Woyke T."/>
            <person name="Wu D."/>
            <person name="Spring S."/>
            <person name="Schroeder M."/>
            <person name="Brambilla E."/>
            <person name="Klenk H.-P."/>
            <person name="Eisen J.A."/>
        </authorList>
    </citation>
    <scope>NUCLEOTIDE SEQUENCE [LARGE SCALE GENOMIC DNA]</scope>
    <source>
        <strain evidence="11">DSM 8271 / FlGlyR</strain>
    </source>
</reference>
<dbReference type="GO" id="GO:0022857">
    <property type="term" value="F:transmembrane transporter activity"/>
    <property type="evidence" value="ECO:0007669"/>
    <property type="project" value="TreeGrafter"/>
</dbReference>
<accession>F0SYA3</accession>
<gene>
    <name evidence="10" type="ordered locus">Sgly_1640</name>
</gene>
<evidence type="ECO:0000256" key="5">
    <source>
        <dbReference type="ARBA" id="ARBA00023136"/>
    </source>
</evidence>
<evidence type="ECO:0000256" key="4">
    <source>
        <dbReference type="ARBA" id="ARBA00022989"/>
    </source>
</evidence>
<dbReference type="Pfam" id="PF12704">
    <property type="entry name" value="MacB_PCD"/>
    <property type="match status" value="1"/>
</dbReference>
<dbReference type="HOGENOM" id="CLU_000604_8_0_9"/>
<feature type="transmembrane region" description="Helical" evidence="7">
    <location>
        <begin position="368"/>
        <end position="392"/>
    </location>
</feature>
<feature type="domain" description="MacB-like periplasmic core" evidence="9">
    <location>
        <begin position="21"/>
        <end position="246"/>
    </location>
</feature>
<evidence type="ECO:0000313" key="10">
    <source>
        <dbReference type="EMBL" id="ADY55938.1"/>
    </source>
</evidence>
<sequence>MNFWESVKISLRALISNKLRSILTMLGIIIGVGAVIAMVGIGNGATSDITSSIQGLGANLLTVSPGQSSSNGVRSAAGSMNSLKMSDAEEIAALGDSIKAVAPTNNKSGVQVVLGAENTNTTITGATETYTEVRNLEISTGRFITAEDVQDYAKVAVVGPSVVSSLLGSEDADIVGQKIKINNIPFKVVGVTVSQGSSGMNSSDDMIFIPITTNASRLVGNKYLRTIYVAAASEEMMDQAEAEIIAVLEKAHGIDTGAGESDDFTVQNQETILETVQSVSKTMSMLLGGIAGISLLVGGIGIMNIMLVSVTERTREIGIRKAIGAKEKDIMLQFLTEAVVLCLLGGMIGIGFGYAASALVSKFLSMGSSISVSSIIIAFCFSALIGVVFGVVPARKAAKMDPIDALRFE</sequence>
<dbReference type="InterPro" id="IPR025857">
    <property type="entry name" value="MacB_PCD"/>
</dbReference>
<keyword evidence="4 7" id="KW-1133">Transmembrane helix</keyword>
<dbReference type="InterPro" id="IPR003838">
    <property type="entry name" value="ABC3_permease_C"/>
</dbReference>
<keyword evidence="2" id="KW-1003">Cell membrane</keyword>
<evidence type="ECO:0000313" key="11">
    <source>
        <dbReference type="Proteomes" id="UP000007488"/>
    </source>
</evidence>
<evidence type="ECO:0000256" key="2">
    <source>
        <dbReference type="ARBA" id="ARBA00022475"/>
    </source>
</evidence>
<evidence type="ECO:0000256" key="7">
    <source>
        <dbReference type="SAM" id="Phobius"/>
    </source>
</evidence>
<feature type="transmembrane region" description="Helical" evidence="7">
    <location>
        <begin position="285"/>
        <end position="310"/>
    </location>
</feature>
<dbReference type="RefSeq" id="WP_013624806.1">
    <property type="nucleotide sequence ID" value="NC_015172.1"/>
</dbReference>
<feature type="transmembrane region" description="Helical" evidence="7">
    <location>
        <begin position="330"/>
        <end position="356"/>
    </location>
</feature>
<reference evidence="10 11" key="1">
    <citation type="journal article" date="2011" name="Stand. Genomic Sci.">
        <title>Complete genome sequence of Syntrophobotulus glycolicus type strain (FlGlyR).</title>
        <authorList>
            <person name="Han C."/>
            <person name="Mwirichia R."/>
            <person name="Chertkov O."/>
            <person name="Held B."/>
            <person name="Lapidus A."/>
            <person name="Nolan M."/>
            <person name="Lucas S."/>
            <person name="Hammon N."/>
            <person name="Deshpande S."/>
            <person name="Cheng J.F."/>
            <person name="Tapia R."/>
            <person name="Goodwin L."/>
            <person name="Pitluck S."/>
            <person name="Huntemann M."/>
            <person name="Liolios K."/>
            <person name="Ivanova N."/>
            <person name="Pagani I."/>
            <person name="Mavromatis K."/>
            <person name="Ovchinikova G."/>
            <person name="Pati A."/>
            <person name="Chen A."/>
            <person name="Palaniappan K."/>
            <person name="Land M."/>
            <person name="Hauser L."/>
            <person name="Brambilla E.M."/>
            <person name="Rohde M."/>
            <person name="Spring S."/>
            <person name="Sikorski J."/>
            <person name="Goker M."/>
            <person name="Woyke T."/>
            <person name="Bristow J."/>
            <person name="Eisen J.A."/>
            <person name="Markowitz V."/>
            <person name="Hugenholtz P."/>
            <person name="Kyrpides N.C."/>
            <person name="Klenk H.P."/>
            <person name="Detter J.C."/>
        </authorList>
    </citation>
    <scope>NUCLEOTIDE SEQUENCE [LARGE SCALE GENOMIC DNA]</scope>
    <source>
        <strain evidence="11">DSM 8271 / FlGlyR</strain>
    </source>
</reference>
<evidence type="ECO:0000256" key="6">
    <source>
        <dbReference type="ARBA" id="ARBA00038076"/>
    </source>
</evidence>
<dbReference type="OrthoDB" id="9770036at2"/>
<dbReference type="GO" id="GO:0005886">
    <property type="term" value="C:plasma membrane"/>
    <property type="evidence" value="ECO:0007669"/>
    <property type="project" value="UniProtKB-SubCell"/>
</dbReference>
<protein>
    <submittedName>
        <fullName evidence="10">Uncharacterized protein</fullName>
    </submittedName>
</protein>
<dbReference type="eggNOG" id="COG0577">
    <property type="taxonomic scope" value="Bacteria"/>
</dbReference>
<organism evidence="10 11">
    <name type="scientific">Syntrophobotulus glycolicus (strain DSM 8271 / FlGlyR)</name>
    <dbReference type="NCBI Taxonomy" id="645991"/>
    <lineage>
        <taxon>Bacteria</taxon>
        <taxon>Bacillati</taxon>
        <taxon>Bacillota</taxon>
        <taxon>Clostridia</taxon>
        <taxon>Eubacteriales</taxon>
        <taxon>Desulfitobacteriaceae</taxon>
        <taxon>Syntrophobotulus</taxon>
    </lineage>
</organism>
<evidence type="ECO:0000256" key="1">
    <source>
        <dbReference type="ARBA" id="ARBA00004651"/>
    </source>
</evidence>
<feature type="transmembrane region" description="Helical" evidence="7">
    <location>
        <begin position="21"/>
        <end position="42"/>
    </location>
</feature>
<dbReference type="KEGG" id="sgy:Sgly_1640"/>
<keyword evidence="11" id="KW-1185">Reference proteome</keyword>
<name>F0SYA3_SYNGF</name>
<proteinExistence type="inferred from homology"/>
<dbReference type="AlphaFoldDB" id="F0SYA3"/>